<sequence length="108" mass="10700">MRVPSVLGVSAVMTPLDDEPAAVAGVAHVMRNAALATAEGETTAAGPAAPVEPAVPAAVLAVVPEVVPAVPLDPLEELLVAAVELELAGSPDPPPPHAANASTTEYIE</sequence>
<reference evidence="3" key="1">
    <citation type="submission" date="2017-01" db="EMBL/GenBank/DDBJ databases">
        <title>Genome Analysis of Deinococcus marmoris KOPRI26562.</title>
        <authorList>
            <person name="Kim J.H."/>
            <person name="Oh H.-M."/>
        </authorList>
    </citation>
    <scope>NUCLEOTIDE SEQUENCE [LARGE SCALE GENOMIC DNA]</scope>
    <source>
        <strain evidence="3">PAMC 26633</strain>
    </source>
</reference>
<organism evidence="2 3">
    <name type="scientific">Caballeronia sordidicola</name>
    <name type="common">Burkholderia sordidicola</name>
    <dbReference type="NCBI Taxonomy" id="196367"/>
    <lineage>
        <taxon>Bacteria</taxon>
        <taxon>Pseudomonadati</taxon>
        <taxon>Pseudomonadota</taxon>
        <taxon>Betaproteobacteria</taxon>
        <taxon>Burkholderiales</taxon>
        <taxon>Burkholderiaceae</taxon>
        <taxon>Caballeronia</taxon>
    </lineage>
</organism>
<dbReference type="RefSeq" id="WP_256983295.1">
    <property type="nucleotide sequence ID" value="NZ_MTHB01000178.1"/>
</dbReference>
<evidence type="ECO:0000313" key="3">
    <source>
        <dbReference type="Proteomes" id="UP000214720"/>
    </source>
</evidence>
<feature type="region of interest" description="Disordered" evidence="1">
    <location>
        <begin position="87"/>
        <end position="108"/>
    </location>
</feature>
<gene>
    <name evidence="2" type="ORF">BSU04_27090</name>
</gene>
<name>A0A226WXA0_CABSO</name>
<comment type="caution">
    <text evidence="2">The sequence shown here is derived from an EMBL/GenBank/DDBJ whole genome shotgun (WGS) entry which is preliminary data.</text>
</comment>
<protein>
    <submittedName>
        <fullName evidence="2">Uncharacterized protein</fullName>
    </submittedName>
</protein>
<evidence type="ECO:0000313" key="2">
    <source>
        <dbReference type="EMBL" id="OXC75417.1"/>
    </source>
</evidence>
<dbReference type="EMBL" id="MTHB01000178">
    <property type="protein sequence ID" value="OXC75417.1"/>
    <property type="molecule type" value="Genomic_DNA"/>
</dbReference>
<dbReference type="Proteomes" id="UP000214720">
    <property type="component" value="Unassembled WGS sequence"/>
</dbReference>
<accession>A0A226WXA0</accession>
<evidence type="ECO:0000256" key="1">
    <source>
        <dbReference type="SAM" id="MobiDB-lite"/>
    </source>
</evidence>
<dbReference type="AlphaFoldDB" id="A0A226WXA0"/>
<proteinExistence type="predicted"/>